<feature type="active site" description="Proton donor" evidence="9">
    <location>
        <position position="122"/>
    </location>
</feature>
<evidence type="ECO:0000256" key="7">
    <source>
        <dbReference type="ARBA" id="ARBA00047761"/>
    </source>
</evidence>
<dbReference type="EMBL" id="CAJNRG010000418">
    <property type="protein sequence ID" value="CAF1999338.1"/>
    <property type="molecule type" value="Genomic_DNA"/>
</dbReference>
<evidence type="ECO:0000313" key="13">
    <source>
        <dbReference type="EMBL" id="CAF1586032.1"/>
    </source>
</evidence>
<evidence type="ECO:0000256" key="1">
    <source>
        <dbReference type="ARBA" id="ARBA00001946"/>
    </source>
</evidence>
<feature type="site" description="Transition state stabilizer" evidence="10">
    <location>
        <position position="214"/>
    </location>
</feature>
<dbReference type="EMBL" id="CAJNRE010003202">
    <property type="protein sequence ID" value="CAF2012191.1"/>
    <property type="molecule type" value="Genomic_DNA"/>
</dbReference>
<keyword evidence="4" id="KW-0378">Hydrolase</keyword>
<dbReference type="EMBL" id="CAJNRF010015161">
    <property type="protein sequence ID" value="CAF2167485.1"/>
    <property type="molecule type" value="Genomic_DNA"/>
</dbReference>
<evidence type="ECO:0000256" key="2">
    <source>
        <dbReference type="ARBA" id="ARBA00013081"/>
    </source>
</evidence>
<dbReference type="EMBL" id="CAJOBF010000069">
    <property type="protein sequence ID" value="CAF3738894.1"/>
    <property type="molecule type" value="Genomic_DNA"/>
</dbReference>
<evidence type="ECO:0000256" key="10">
    <source>
        <dbReference type="PIRSR" id="PIRSR640078-3"/>
    </source>
</evidence>
<dbReference type="PANTHER" id="PTHR12210">
    <property type="entry name" value="DULLARD PROTEIN PHOSPHATASE"/>
    <property type="match status" value="1"/>
</dbReference>
<dbReference type="InterPro" id="IPR023214">
    <property type="entry name" value="HAD_sf"/>
</dbReference>
<evidence type="ECO:0000256" key="3">
    <source>
        <dbReference type="ARBA" id="ARBA00022723"/>
    </source>
</evidence>
<dbReference type="Proteomes" id="UP000663834">
    <property type="component" value="Unassembled WGS sequence"/>
</dbReference>
<dbReference type="GO" id="GO:0008420">
    <property type="term" value="F:RNA polymerase II CTD heptapeptide repeat phosphatase activity"/>
    <property type="evidence" value="ECO:0007669"/>
    <property type="project" value="InterPro"/>
</dbReference>
<evidence type="ECO:0000313" key="17">
    <source>
        <dbReference type="EMBL" id="CAF3738894.1"/>
    </source>
</evidence>
<dbReference type="SUPFAM" id="SSF56784">
    <property type="entry name" value="HAD-like"/>
    <property type="match status" value="1"/>
</dbReference>
<evidence type="ECO:0000313" key="12">
    <source>
        <dbReference type="EMBL" id="CAF1564985.1"/>
    </source>
</evidence>
<reference evidence="18" key="1">
    <citation type="submission" date="2021-02" db="EMBL/GenBank/DDBJ databases">
        <authorList>
            <person name="Nowell W R."/>
        </authorList>
    </citation>
    <scope>NUCLEOTIDE SEQUENCE</scope>
</reference>
<keyword evidence="5" id="KW-0460">Magnesium</keyword>
<dbReference type="InterPro" id="IPR011948">
    <property type="entry name" value="Dullard_phosphatase"/>
</dbReference>
<evidence type="ECO:0000256" key="8">
    <source>
        <dbReference type="ARBA" id="ARBA00048336"/>
    </source>
</evidence>
<dbReference type="InterPro" id="IPR004274">
    <property type="entry name" value="FCP1_dom"/>
</dbReference>
<dbReference type="Proteomes" id="UP000663866">
    <property type="component" value="Unassembled WGS sequence"/>
</dbReference>
<dbReference type="Proteomes" id="UP000663842">
    <property type="component" value="Unassembled WGS sequence"/>
</dbReference>
<evidence type="ECO:0000313" key="18">
    <source>
        <dbReference type="EMBL" id="CAF3826155.1"/>
    </source>
</evidence>
<evidence type="ECO:0000256" key="9">
    <source>
        <dbReference type="PIRSR" id="PIRSR640078-1"/>
    </source>
</evidence>
<evidence type="ECO:0000313" key="19">
    <source>
        <dbReference type="Proteomes" id="UP000663866"/>
    </source>
</evidence>
<gene>
    <name evidence="12" type="ORF">CJN711_LOCUS31453</name>
    <name evidence="13" type="ORF">KQP761_LOCUS20663</name>
    <name evidence="15" type="ORF">MBJ925_LOCUS8782</name>
    <name evidence="18" type="ORF">OVN521_LOCUS5359</name>
    <name evidence="17" type="ORF">UXM345_LOCUS1301</name>
    <name evidence="16" type="ORF">WKI299_LOCUS32758</name>
    <name evidence="14" type="ORF">XDN619_LOCUS3230</name>
</gene>
<feature type="site" description="Transition state stabilizer" evidence="10">
    <location>
        <position position="176"/>
    </location>
</feature>
<evidence type="ECO:0000256" key="5">
    <source>
        <dbReference type="ARBA" id="ARBA00022842"/>
    </source>
</evidence>
<evidence type="ECO:0000256" key="6">
    <source>
        <dbReference type="ARBA" id="ARBA00022912"/>
    </source>
</evidence>
<evidence type="ECO:0000313" key="15">
    <source>
        <dbReference type="EMBL" id="CAF2012191.1"/>
    </source>
</evidence>
<dbReference type="Proteomes" id="UP000663855">
    <property type="component" value="Unassembled WGS sequence"/>
</dbReference>
<proteinExistence type="predicted"/>
<sequence length="288" mass="32749">MNKTSKEIDLSSVITQVSKDDDPSRTIPLTGTVITSPTAPVTKTRSSRKYRLVSFLLCCLSVSNRSRSRSAIYSQKKEGSNNQELIALNTDLNIHFEAHEKFLLSTLRSNERVKICLVIDLDETLVHSSFKPVPNADFVVPVEIEGQVHQVYVTKRPHVDEFLRCVGEHYECVLFTASLAKYADPVADLLDPNHIFHSRLFRESCTYYNGNYIKDLSRLGRDIRKVIIIDNSPVSYIFHQDNAVPVTSWFDDMHDTELHTLIPIFDRLATVDDVIPALQDIHHQRAAV</sequence>
<feature type="active site" description="4-aspartylphosphate intermediate" evidence="9">
    <location>
        <position position="120"/>
    </location>
</feature>
<evidence type="ECO:0000259" key="11">
    <source>
        <dbReference type="PROSITE" id="PS50969"/>
    </source>
</evidence>
<evidence type="ECO:0000313" key="14">
    <source>
        <dbReference type="EMBL" id="CAF1999338.1"/>
    </source>
</evidence>
<comment type="cofactor">
    <cofactor evidence="1">
        <name>Mg(2+)</name>
        <dbReference type="ChEBI" id="CHEBI:18420"/>
    </cofactor>
</comment>
<dbReference type="EMBL" id="CAJNOV010014970">
    <property type="protein sequence ID" value="CAF1564985.1"/>
    <property type="molecule type" value="Genomic_DNA"/>
</dbReference>
<dbReference type="AlphaFoldDB" id="A0A819CZB6"/>
<dbReference type="Gene3D" id="3.40.50.1000">
    <property type="entry name" value="HAD superfamily/HAD-like"/>
    <property type="match status" value="1"/>
</dbReference>
<dbReference type="PROSITE" id="PS50969">
    <property type="entry name" value="FCP1"/>
    <property type="match status" value="1"/>
</dbReference>
<dbReference type="Pfam" id="PF03031">
    <property type="entry name" value="NIF"/>
    <property type="match status" value="1"/>
</dbReference>
<keyword evidence="19" id="KW-1185">Reference proteome</keyword>
<dbReference type="SFLD" id="SFLDS00003">
    <property type="entry name" value="Haloacid_Dehalogenase"/>
    <property type="match status" value="1"/>
</dbReference>
<dbReference type="InterPro" id="IPR036412">
    <property type="entry name" value="HAD-like_sf"/>
</dbReference>
<keyword evidence="3" id="KW-0479">Metal-binding</keyword>
<dbReference type="Proteomes" id="UP000663887">
    <property type="component" value="Unassembled WGS sequence"/>
</dbReference>
<protein>
    <recommendedName>
        <fullName evidence="2">protein-serine/threonine phosphatase</fullName>
        <ecNumber evidence="2">3.1.3.16</ecNumber>
    </recommendedName>
</protein>
<dbReference type="CDD" id="cd07521">
    <property type="entry name" value="HAD_FCP1-like"/>
    <property type="match status" value="1"/>
</dbReference>
<comment type="catalytic activity">
    <reaction evidence="7">
        <text>O-phospho-L-seryl-[protein] + H2O = L-seryl-[protein] + phosphate</text>
        <dbReference type="Rhea" id="RHEA:20629"/>
        <dbReference type="Rhea" id="RHEA-COMP:9863"/>
        <dbReference type="Rhea" id="RHEA-COMP:11604"/>
        <dbReference type="ChEBI" id="CHEBI:15377"/>
        <dbReference type="ChEBI" id="CHEBI:29999"/>
        <dbReference type="ChEBI" id="CHEBI:43474"/>
        <dbReference type="ChEBI" id="CHEBI:83421"/>
        <dbReference type="EC" id="3.1.3.16"/>
    </reaction>
</comment>
<dbReference type="OrthoDB" id="277011at2759"/>
<dbReference type="Proteomes" id="UP000663824">
    <property type="component" value="Unassembled WGS sequence"/>
</dbReference>
<dbReference type="InterPro" id="IPR040078">
    <property type="entry name" value="RNA_Pol_CTD_Phosphatase"/>
</dbReference>
<accession>A0A819CZB6</accession>
<name>A0A819CZB6_9BILA</name>
<comment type="caution">
    <text evidence="18">The sequence shown here is derived from an EMBL/GenBank/DDBJ whole genome shotgun (WGS) entry which is preliminary data.</text>
</comment>
<dbReference type="GO" id="GO:0046872">
    <property type="term" value="F:metal ion binding"/>
    <property type="evidence" value="ECO:0007669"/>
    <property type="project" value="UniProtKB-KW"/>
</dbReference>
<evidence type="ECO:0000313" key="16">
    <source>
        <dbReference type="EMBL" id="CAF2167485.1"/>
    </source>
</evidence>
<dbReference type="EMBL" id="CAJOBG010000531">
    <property type="protein sequence ID" value="CAF3826155.1"/>
    <property type="molecule type" value="Genomic_DNA"/>
</dbReference>
<dbReference type="SMART" id="SM00577">
    <property type="entry name" value="CPDc"/>
    <property type="match status" value="1"/>
</dbReference>
<dbReference type="FunFam" id="3.40.50.1000:FF:000192">
    <property type="entry name" value="CTD small phosphatase-like protein"/>
    <property type="match status" value="1"/>
</dbReference>
<organism evidence="18 19">
    <name type="scientific">Rotaria magnacalcarata</name>
    <dbReference type="NCBI Taxonomy" id="392030"/>
    <lineage>
        <taxon>Eukaryota</taxon>
        <taxon>Metazoa</taxon>
        <taxon>Spiralia</taxon>
        <taxon>Gnathifera</taxon>
        <taxon>Rotifera</taxon>
        <taxon>Eurotatoria</taxon>
        <taxon>Bdelloidea</taxon>
        <taxon>Philodinida</taxon>
        <taxon>Philodinidae</taxon>
        <taxon>Rotaria</taxon>
    </lineage>
</organism>
<dbReference type="InterPro" id="IPR050365">
    <property type="entry name" value="TIM50"/>
</dbReference>
<dbReference type="NCBIfam" id="TIGR02251">
    <property type="entry name" value="HIF-SF_euk"/>
    <property type="match status" value="1"/>
</dbReference>
<dbReference type="SFLD" id="SFLDG01124">
    <property type="entry name" value="C0.1:_RNA_Pol_CTD_Phosphatase"/>
    <property type="match status" value="1"/>
</dbReference>
<dbReference type="EC" id="3.1.3.16" evidence="2"/>
<feature type="domain" description="FCP1 homology" evidence="11">
    <location>
        <begin position="110"/>
        <end position="268"/>
    </location>
</feature>
<dbReference type="Proteomes" id="UP000663856">
    <property type="component" value="Unassembled WGS sequence"/>
</dbReference>
<dbReference type="EMBL" id="CAJNOW010010681">
    <property type="protein sequence ID" value="CAF1586032.1"/>
    <property type="molecule type" value="Genomic_DNA"/>
</dbReference>
<comment type="catalytic activity">
    <reaction evidence="8">
        <text>O-phospho-L-threonyl-[protein] + H2O = L-threonyl-[protein] + phosphate</text>
        <dbReference type="Rhea" id="RHEA:47004"/>
        <dbReference type="Rhea" id="RHEA-COMP:11060"/>
        <dbReference type="Rhea" id="RHEA-COMP:11605"/>
        <dbReference type="ChEBI" id="CHEBI:15377"/>
        <dbReference type="ChEBI" id="CHEBI:30013"/>
        <dbReference type="ChEBI" id="CHEBI:43474"/>
        <dbReference type="ChEBI" id="CHEBI:61977"/>
        <dbReference type="EC" id="3.1.3.16"/>
    </reaction>
</comment>
<keyword evidence="6" id="KW-0904">Protein phosphatase</keyword>
<evidence type="ECO:0000256" key="4">
    <source>
        <dbReference type="ARBA" id="ARBA00022801"/>
    </source>
</evidence>